<evidence type="ECO:0000313" key="2">
    <source>
        <dbReference type="EMBL" id="EPD12397.1"/>
    </source>
</evidence>
<keyword evidence="3" id="KW-1185">Reference proteome</keyword>
<comment type="caution">
    <text evidence="2">The sequence shown here is derived from an EMBL/GenBank/DDBJ whole genome shotgun (WGS) entry which is preliminary data.</text>
</comment>
<dbReference type="PANTHER" id="PTHR34801:SF6">
    <property type="entry name" value="SLL1620 PROTEIN"/>
    <property type="match status" value="1"/>
</dbReference>
<reference evidence="2 3" key="1">
    <citation type="journal article" date="2013" name="Genome Announc.">
        <title>Genome Sequence of the Pyrene- and Fluoranthene-Degrading Bacterium Cycloclasticus sp. Strain PY97M.</title>
        <authorList>
            <person name="Cui Z."/>
            <person name="Xu G."/>
            <person name="Li Q."/>
            <person name="Gao W."/>
            <person name="Zheng L."/>
        </authorList>
    </citation>
    <scope>NUCLEOTIDE SEQUENCE [LARGE SCALE GENOMIC DNA]</scope>
    <source>
        <strain evidence="2 3">PY97M</strain>
    </source>
</reference>
<gene>
    <name evidence="2" type="ORF">L196_09764</name>
</gene>
<protein>
    <recommendedName>
        <fullName evidence="4">DUF1499 domain-containing protein</fullName>
    </recommendedName>
</protein>
<feature type="signal peptide" evidence="1">
    <location>
        <begin position="1"/>
        <end position="18"/>
    </location>
</feature>
<dbReference type="EMBL" id="ASHL01000010">
    <property type="protein sequence ID" value="EPD12397.1"/>
    <property type="molecule type" value="Genomic_DNA"/>
</dbReference>
<dbReference type="PIRSF" id="PIRSF026426">
    <property type="entry name" value="DUF1499"/>
    <property type="match status" value="1"/>
</dbReference>
<proteinExistence type="predicted"/>
<evidence type="ECO:0000313" key="3">
    <source>
        <dbReference type="Proteomes" id="UP000015462"/>
    </source>
</evidence>
<keyword evidence="1" id="KW-0732">Signal</keyword>
<dbReference type="Pfam" id="PF07386">
    <property type="entry name" value="DUF1499"/>
    <property type="match status" value="1"/>
</dbReference>
<feature type="chain" id="PRO_5044341493" description="DUF1499 domain-containing protein" evidence="1">
    <location>
        <begin position="19"/>
        <end position="139"/>
    </location>
</feature>
<dbReference type="PANTHER" id="PTHR34801">
    <property type="entry name" value="EXPRESSED PROTEIN"/>
    <property type="match status" value="1"/>
</dbReference>
<dbReference type="InterPro" id="IPR010865">
    <property type="entry name" value="DUF1499"/>
</dbReference>
<name>A0AB33Z0E2_9GAMM</name>
<evidence type="ECO:0000256" key="1">
    <source>
        <dbReference type="SAM" id="SignalP"/>
    </source>
</evidence>
<dbReference type="AlphaFoldDB" id="A0AB33Z0E2"/>
<organism evidence="2 3">
    <name type="scientific">Cycloclasticus pugetii</name>
    <dbReference type="NCBI Taxonomy" id="34068"/>
    <lineage>
        <taxon>Bacteria</taxon>
        <taxon>Pseudomonadati</taxon>
        <taxon>Pseudomonadota</taxon>
        <taxon>Gammaproteobacteria</taxon>
        <taxon>Thiotrichales</taxon>
        <taxon>Piscirickettsiaceae</taxon>
        <taxon>Cycloclasticus</taxon>
    </lineage>
</organism>
<accession>A0AB33Z0E2</accession>
<sequence>MKTLFLLLIITMCSPAYANMPSLKPCPDKPNCVSSKADDEHAIAPFKLKQNQPVDQQRLLEVLNQLDNNIAVIHDENHIHAEITSRVFGFVDDLDLIINIEQQIIHVRSASRTGYYDFGVNRRRVERLRSLLKQHGIIL</sequence>
<evidence type="ECO:0008006" key="4">
    <source>
        <dbReference type="Google" id="ProtNLM"/>
    </source>
</evidence>
<dbReference type="Proteomes" id="UP000015462">
    <property type="component" value="Unassembled WGS sequence"/>
</dbReference>